<dbReference type="PROSITE" id="PS01124">
    <property type="entry name" value="HTH_ARAC_FAMILY_2"/>
    <property type="match status" value="1"/>
</dbReference>
<dbReference type="SMART" id="SM00342">
    <property type="entry name" value="HTH_ARAC"/>
    <property type="match status" value="1"/>
</dbReference>
<dbReference type="PANTHER" id="PTHR46796:SF12">
    <property type="entry name" value="HTH-TYPE DNA-BINDING TRANSCRIPTIONAL ACTIVATOR EUTR"/>
    <property type="match status" value="1"/>
</dbReference>
<sequence>MHRIKKSTKLDLAPPEAPRFFAATFRDPNQIAAISKWDMDFRQIEDGEMQADFKVRSGPLISVMKFGFSRRVHQIGASPKDHITFGIPTHSRLTDWNGTSIETPPFLSFGSGDEFDCISDSGFGGYTMTVETENAMKIGEKLGIAVSDTEFGAFLLPATPPDRSAALLNDIQTLLANPNSSEQGETHLIEEILRIALGGGADRKEPRINRKALALAAAIDRMTATPDENVPISEICGDISVSLRTLERAFNEKFGIGPKAYYTRLRLNRVRSLLAEQGKDLSISDAANRYGFWHIGQFSQDYKKCFGELPSATVD</sequence>
<accession>A0AA91BZM7</accession>
<dbReference type="Pfam" id="PF12833">
    <property type="entry name" value="HTH_18"/>
    <property type="match status" value="1"/>
</dbReference>
<evidence type="ECO:0000313" key="6">
    <source>
        <dbReference type="Proteomes" id="UP000597886"/>
    </source>
</evidence>
<dbReference type="Gene3D" id="1.10.10.60">
    <property type="entry name" value="Homeodomain-like"/>
    <property type="match status" value="1"/>
</dbReference>
<dbReference type="InterPro" id="IPR018060">
    <property type="entry name" value="HTH_AraC"/>
</dbReference>
<dbReference type="PANTHER" id="PTHR46796">
    <property type="entry name" value="HTH-TYPE TRANSCRIPTIONAL ACTIVATOR RHAS-RELATED"/>
    <property type="match status" value="1"/>
</dbReference>
<evidence type="ECO:0000256" key="2">
    <source>
        <dbReference type="ARBA" id="ARBA00023125"/>
    </source>
</evidence>
<dbReference type="InterPro" id="IPR009057">
    <property type="entry name" value="Homeodomain-like_sf"/>
</dbReference>
<dbReference type="Proteomes" id="UP000597886">
    <property type="component" value="Unassembled WGS sequence"/>
</dbReference>
<name>A0AA91BZM7_9RHOB</name>
<evidence type="ECO:0000313" key="5">
    <source>
        <dbReference type="EMBL" id="NOE20079.1"/>
    </source>
</evidence>
<evidence type="ECO:0000256" key="3">
    <source>
        <dbReference type="ARBA" id="ARBA00023163"/>
    </source>
</evidence>
<dbReference type="GO" id="GO:0003700">
    <property type="term" value="F:DNA-binding transcription factor activity"/>
    <property type="evidence" value="ECO:0007669"/>
    <property type="project" value="InterPro"/>
</dbReference>
<evidence type="ECO:0000256" key="1">
    <source>
        <dbReference type="ARBA" id="ARBA00023015"/>
    </source>
</evidence>
<comment type="caution">
    <text evidence="5">The sequence shown here is derived from an EMBL/GenBank/DDBJ whole genome shotgun (WGS) entry which is preliminary data.</text>
</comment>
<keyword evidence="1" id="KW-0805">Transcription regulation</keyword>
<evidence type="ECO:0000259" key="4">
    <source>
        <dbReference type="PROSITE" id="PS01124"/>
    </source>
</evidence>
<proteinExistence type="predicted"/>
<keyword evidence="3" id="KW-0804">Transcription</keyword>
<dbReference type="InterPro" id="IPR050204">
    <property type="entry name" value="AraC_XylS_family_regulators"/>
</dbReference>
<dbReference type="InterPro" id="IPR018062">
    <property type="entry name" value="HTH_AraC-typ_CS"/>
</dbReference>
<gene>
    <name evidence="5" type="ORF">GS634_18290</name>
</gene>
<dbReference type="SUPFAM" id="SSF46689">
    <property type="entry name" value="Homeodomain-like"/>
    <property type="match status" value="2"/>
</dbReference>
<dbReference type="EMBL" id="WVRA01000008">
    <property type="protein sequence ID" value="NOE20079.1"/>
    <property type="molecule type" value="Genomic_DNA"/>
</dbReference>
<dbReference type="RefSeq" id="WP_171331486.1">
    <property type="nucleotide sequence ID" value="NZ_WVRA01000008.1"/>
</dbReference>
<reference evidence="5" key="1">
    <citation type="submission" date="2019-12" db="EMBL/GenBank/DDBJ databases">
        <title>Ruegeria JWLKs population differentiation of coral mucus and skeleton niches.</title>
        <authorList>
            <person name="Luo D."/>
        </authorList>
    </citation>
    <scope>NUCLEOTIDE SEQUENCE</scope>
    <source>
        <strain evidence="5">HKCCD6181</strain>
    </source>
</reference>
<protein>
    <submittedName>
        <fullName evidence="5">Helix-turn-helix domain-containing protein</fullName>
    </submittedName>
</protein>
<dbReference type="GO" id="GO:0043565">
    <property type="term" value="F:sequence-specific DNA binding"/>
    <property type="evidence" value="ECO:0007669"/>
    <property type="project" value="InterPro"/>
</dbReference>
<keyword evidence="2" id="KW-0238">DNA-binding</keyword>
<dbReference type="PROSITE" id="PS00041">
    <property type="entry name" value="HTH_ARAC_FAMILY_1"/>
    <property type="match status" value="1"/>
</dbReference>
<feature type="domain" description="HTH araC/xylS-type" evidence="4">
    <location>
        <begin position="216"/>
        <end position="315"/>
    </location>
</feature>
<dbReference type="AlphaFoldDB" id="A0AA91BZM7"/>
<organism evidence="5 6">
    <name type="scientific">Ruegeria atlantica</name>
    <dbReference type="NCBI Taxonomy" id="81569"/>
    <lineage>
        <taxon>Bacteria</taxon>
        <taxon>Pseudomonadati</taxon>
        <taxon>Pseudomonadota</taxon>
        <taxon>Alphaproteobacteria</taxon>
        <taxon>Rhodobacterales</taxon>
        <taxon>Roseobacteraceae</taxon>
        <taxon>Ruegeria</taxon>
    </lineage>
</organism>